<accession>Q5ULS1</accession>
<dbReference type="KEGG" id="vg:3197437"/>
<gene>
    <name evidence="2" type="ORF">orf43</name>
</gene>
<name>Q5ULS1_9CAUD</name>
<dbReference type="RefSeq" id="YP_164678.1">
    <property type="nucleotide sequence ID" value="NC_006565.1"/>
</dbReference>
<proteinExistence type="predicted"/>
<evidence type="ECO:0000313" key="3">
    <source>
        <dbReference type="Proteomes" id="UP000002117"/>
    </source>
</evidence>
<feature type="region of interest" description="Disordered" evidence="1">
    <location>
        <begin position="94"/>
        <end position="128"/>
    </location>
</feature>
<dbReference type="Proteomes" id="UP000002117">
    <property type="component" value="Segment"/>
</dbReference>
<reference evidence="2 3" key="1">
    <citation type="journal article" date="2004" name="J. Bacteriol.">
        <title>Lactobacillus plantarum bacteriophage LP65: a new member of the SPO1-like genus of the family Myoviridae.</title>
        <authorList>
            <person name="Chibani-Chennoufi S."/>
            <person name="Dillmann M.L."/>
            <person name="Marvin-Guy L."/>
            <person name="Rami-Shojaei S."/>
            <person name="Brussow H."/>
        </authorList>
    </citation>
    <scope>NUCLEOTIDE SEQUENCE</scope>
</reference>
<protein>
    <submittedName>
        <fullName evidence="2">Orf43</fullName>
    </submittedName>
</protein>
<keyword evidence="3" id="KW-1185">Reference proteome</keyword>
<evidence type="ECO:0000313" key="2">
    <source>
        <dbReference type="EMBL" id="AAV35863.1"/>
    </source>
</evidence>
<dbReference type="EMBL" id="AY682195">
    <property type="protein sequence ID" value="AAV35863.1"/>
    <property type="molecule type" value="Genomic_DNA"/>
</dbReference>
<feature type="compositionally biased region" description="Basic and acidic residues" evidence="1">
    <location>
        <begin position="94"/>
        <end position="107"/>
    </location>
</feature>
<feature type="compositionally biased region" description="Basic residues" evidence="1">
    <location>
        <begin position="116"/>
        <end position="128"/>
    </location>
</feature>
<sequence length="128" mass="14645">MRRFSTKNLKEIASIFINSEDGENYLYAVKQGTLPNGARAHYVTKSVDGKRANVTVYVQGDEIIVNSYDVNSNDESYLMQFPVKELKESFRKANNDKVKKATNKETVTETQTVTKKTVRRRRSTSTKK</sequence>
<organism evidence="2 3">
    <name type="scientific">Lactobacillus phage LP65</name>
    <dbReference type="NCBI Taxonomy" id="2892344"/>
    <lineage>
        <taxon>Viruses</taxon>
        <taxon>Duplodnaviria</taxon>
        <taxon>Heunggongvirae</taxon>
        <taxon>Uroviricota</taxon>
        <taxon>Caudoviricetes</taxon>
        <taxon>Herelleviridae</taxon>
        <taxon>Salchichonvirus</taxon>
        <taxon>Salchichonvirus LP65</taxon>
    </lineage>
</organism>
<evidence type="ECO:0000256" key="1">
    <source>
        <dbReference type="SAM" id="MobiDB-lite"/>
    </source>
</evidence>